<dbReference type="GeneID" id="30994244"/>
<dbReference type="STRING" id="984485.A0A1E4RHY2"/>
<feature type="transmembrane region" description="Helical" evidence="1">
    <location>
        <begin position="99"/>
        <end position="120"/>
    </location>
</feature>
<dbReference type="EMBL" id="KV454541">
    <property type="protein sequence ID" value="ODV66869.1"/>
    <property type="molecule type" value="Genomic_DNA"/>
</dbReference>
<evidence type="ECO:0000313" key="3">
    <source>
        <dbReference type="Proteomes" id="UP000095085"/>
    </source>
</evidence>
<dbReference type="AlphaFoldDB" id="A0A1E4RHY2"/>
<evidence type="ECO:0000313" key="2">
    <source>
        <dbReference type="EMBL" id="ODV66869.1"/>
    </source>
</evidence>
<dbReference type="Pfam" id="PF11124">
    <property type="entry name" value="Pho86"/>
    <property type="match status" value="1"/>
</dbReference>
<gene>
    <name evidence="2" type="ORF">HYPBUDRAFT_138993</name>
</gene>
<feature type="transmembrane region" description="Helical" evidence="1">
    <location>
        <begin position="60"/>
        <end position="79"/>
    </location>
</feature>
<keyword evidence="3" id="KW-1185">Reference proteome</keyword>
<reference evidence="3" key="1">
    <citation type="submission" date="2016-05" db="EMBL/GenBank/DDBJ databases">
        <title>Comparative genomics of biotechnologically important yeasts.</title>
        <authorList>
            <consortium name="DOE Joint Genome Institute"/>
            <person name="Riley R."/>
            <person name="Haridas S."/>
            <person name="Wolfe K.H."/>
            <person name="Lopes M.R."/>
            <person name="Hittinger C.T."/>
            <person name="Goker M."/>
            <person name="Salamov A."/>
            <person name="Wisecaver J."/>
            <person name="Long T.M."/>
            <person name="Aerts A.L."/>
            <person name="Barry K."/>
            <person name="Choi C."/>
            <person name="Clum A."/>
            <person name="Coughlan A.Y."/>
            <person name="Deshpande S."/>
            <person name="Douglass A.P."/>
            <person name="Hanson S.J."/>
            <person name="Klenk H.-P."/>
            <person name="Labutti K."/>
            <person name="Lapidus A."/>
            <person name="Lindquist E."/>
            <person name="Lipzen A."/>
            <person name="Meier-Kolthoff J.P."/>
            <person name="Ohm R.A."/>
            <person name="Otillar R.P."/>
            <person name="Pangilinan J."/>
            <person name="Peng Y."/>
            <person name="Rokas A."/>
            <person name="Rosa C.A."/>
            <person name="Scheuner C."/>
            <person name="Sibirny A.A."/>
            <person name="Slot J.C."/>
            <person name="Stielow J.B."/>
            <person name="Sun H."/>
            <person name="Kurtzman C.P."/>
            <person name="Blackwell M."/>
            <person name="Grigoriev I.V."/>
            <person name="Jeffries T.W."/>
        </authorList>
    </citation>
    <scope>NUCLEOTIDE SEQUENCE [LARGE SCALE GENOMIC DNA]</scope>
    <source>
        <strain evidence="3">NRRL Y-1933</strain>
    </source>
</reference>
<dbReference type="Proteomes" id="UP000095085">
    <property type="component" value="Unassembled WGS sequence"/>
</dbReference>
<keyword evidence="1" id="KW-1133">Transmembrane helix</keyword>
<keyword evidence="1" id="KW-0812">Transmembrane</keyword>
<dbReference type="OrthoDB" id="4082764at2759"/>
<keyword evidence="1" id="KW-0472">Membrane</keyword>
<evidence type="ECO:0000256" key="1">
    <source>
        <dbReference type="SAM" id="Phobius"/>
    </source>
</evidence>
<organism evidence="2 3">
    <name type="scientific">Hyphopichia burtonii NRRL Y-1933</name>
    <dbReference type="NCBI Taxonomy" id="984485"/>
    <lineage>
        <taxon>Eukaryota</taxon>
        <taxon>Fungi</taxon>
        <taxon>Dikarya</taxon>
        <taxon>Ascomycota</taxon>
        <taxon>Saccharomycotina</taxon>
        <taxon>Pichiomycetes</taxon>
        <taxon>Debaryomycetaceae</taxon>
        <taxon>Hyphopichia</taxon>
    </lineage>
</organism>
<proteinExistence type="predicted"/>
<dbReference type="RefSeq" id="XP_020075936.1">
    <property type="nucleotide sequence ID" value="XM_020219694.1"/>
</dbReference>
<name>A0A1E4RHY2_9ASCO</name>
<evidence type="ECO:0008006" key="4">
    <source>
        <dbReference type="Google" id="ProtNLM"/>
    </source>
</evidence>
<accession>A0A1E4RHY2</accession>
<sequence>MVKQKKVDLNEPIDEKAKPTLSKSELKPELSEAALTLHGDYYRQLQSKCNRYIFWHTRSIGLMMVILVCYLSYLMYDYVIISDSIREFTKLVLNNKFDFINIFPCLILTFSCIGTAGYFISDEFRGISDDLLKPNYIEEIFGFDLKKYSKLTNAKTPKETKFKLTNSKNSQLIIYRDSPIAVVTLKPLIENSTESNFFIKITGLNVRKVFQKVDFDTLLIETAILRSRELFQEYVDGKKIKDVDGCKINILIDAYSFDTDLIKTLTKNSFGLIKKDYNLNFFQANNDDKLLKLVSYKSVHQFFEISKNTYGLTLLAKNEDQDLILKTSKNYLNNDDQSTKKRR</sequence>
<dbReference type="InterPro" id="IPR024297">
    <property type="entry name" value="Pho86"/>
</dbReference>
<protein>
    <recommendedName>
        <fullName evidence="4">Inorganic phosphate transporter PHO86</fullName>
    </recommendedName>
</protein>